<dbReference type="InterPro" id="IPR054545">
    <property type="entry name" value="ApeI-like"/>
</dbReference>
<reference evidence="2 3" key="1">
    <citation type="submission" date="2018-12" db="EMBL/GenBank/DDBJ databases">
        <title>Dyella dinghuensis sp. nov. DHOA06 and Dyella choica sp. nov. 4M-K27, isolated from forest soil.</title>
        <authorList>
            <person name="Qiu L.-H."/>
            <person name="Gao Z.-H."/>
        </authorList>
    </citation>
    <scope>NUCLEOTIDE SEQUENCE [LARGE SCALE GENOMIC DNA]</scope>
    <source>
        <strain evidence="2 3">DHOA06</strain>
    </source>
</reference>
<proteinExistence type="predicted"/>
<accession>A0A3S0PB80</accession>
<dbReference type="Proteomes" id="UP000267077">
    <property type="component" value="Unassembled WGS sequence"/>
</dbReference>
<dbReference type="RefSeq" id="WP_126673994.1">
    <property type="nucleotide sequence ID" value="NZ_RYZR01000006.1"/>
</dbReference>
<gene>
    <name evidence="2" type="ORF">EKH79_11620</name>
</gene>
<evidence type="ECO:0000313" key="2">
    <source>
        <dbReference type="EMBL" id="RUL63056.1"/>
    </source>
</evidence>
<protein>
    <submittedName>
        <fullName evidence="2">Hydroxymyristoyl-ACP dehydratase</fullName>
    </submittedName>
</protein>
<comment type="caution">
    <text evidence="2">The sequence shown here is derived from an EMBL/GenBank/DDBJ whole genome shotgun (WGS) entry which is preliminary data.</text>
</comment>
<dbReference type="Gene3D" id="3.10.129.10">
    <property type="entry name" value="Hotdog Thioesterase"/>
    <property type="match status" value="1"/>
</dbReference>
<dbReference type="Pfam" id="PF22818">
    <property type="entry name" value="ApeI-like"/>
    <property type="match status" value="1"/>
</dbReference>
<evidence type="ECO:0000313" key="3">
    <source>
        <dbReference type="Proteomes" id="UP000267077"/>
    </source>
</evidence>
<keyword evidence="3" id="KW-1185">Reference proteome</keyword>
<evidence type="ECO:0000259" key="1">
    <source>
        <dbReference type="Pfam" id="PF22818"/>
    </source>
</evidence>
<dbReference type="OrthoDB" id="9812842at2"/>
<sequence>MDQRNTSNARYRTALCVPPEHPCLPGHFPGHPLVPGVVLLEHVARALRDWRNLRLARVLEVKFLAPLHPGEQAELELDDVAGRIRFAIQREQRVLARGVIEGAS</sequence>
<dbReference type="AlphaFoldDB" id="A0A3S0PB80"/>
<name>A0A3S0PB80_9GAMM</name>
<dbReference type="EMBL" id="RYZR01000006">
    <property type="protein sequence ID" value="RUL63056.1"/>
    <property type="molecule type" value="Genomic_DNA"/>
</dbReference>
<dbReference type="InterPro" id="IPR029069">
    <property type="entry name" value="HotDog_dom_sf"/>
</dbReference>
<dbReference type="SUPFAM" id="SSF54637">
    <property type="entry name" value="Thioesterase/thiol ester dehydrase-isomerase"/>
    <property type="match status" value="1"/>
</dbReference>
<feature type="domain" description="ApeI dehydratase-like" evidence="1">
    <location>
        <begin position="5"/>
        <end position="97"/>
    </location>
</feature>
<organism evidence="2 3">
    <name type="scientific">Dyella dinghuensis</name>
    <dbReference type="NCBI Taxonomy" id="1920169"/>
    <lineage>
        <taxon>Bacteria</taxon>
        <taxon>Pseudomonadati</taxon>
        <taxon>Pseudomonadota</taxon>
        <taxon>Gammaproteobacteria</taxon>
        <taxon>Lysobacterales</taxon>
        <taxon>Rhodanobacteraceae</taxon>
        <taxon>Dyella</taxon>
    </lineage>
</organism>